<evidence type="ECO:0000313" key="1">
    <source>
        <dbReference type="EMBL" id="MCK8786463.1"/>
    </source>
</evidence>
<dbReference type="GO" id="GO:0008168">
    <property type="term" value="F:methyltransferase activity"/>
    <property type="evidence" value="ECO:0007669"/>
    <property type="project" value="UniProtKB-KW"/>
</dbReference>
<dbReference type="SUPFAM" id="SSF53335">
    <property type="entry name" value="S-adenosyl-L-methionine-dependent methyltransferases"/>
    <property type="match status" value="1"/>
</dbReference>
<dbReference type="Gene3D" id="3.40.50.150">
    <property type="entry name" value="Vaccinia Virus protein VP39"/>
    <property type="match status" value="1"/>
</dbReference>
<dbReference type="GO" id="GO:0032259">
    <property type="term" value="P:methylation"/>
    <property type="evidence" value="ECO:0007669"/>
    <property type="project" value="UniProtKB-KW"/>
</dbReference>
<protein>
    <submittedName>
        <fullName evidence="1">Class I SAM-dependent methyltransferase</fullName>
    </submittedName>
</protein>
<dbReference type="RefSeq" id="WP_248668579.1">
    <property type="nucleotide sequence ID" value="NZ_JALPRX010000086.1"/>
</dbReference>
<keyword evidence="1" id="KW-0489">Methyltransferase</keyword>
<keyword evidence="1" id="KW-0808">Transferase</keyword>
<evidence type="ECO:0000313" key="2">
    <source>
        <dbReference type="Proteomes" id="UP001139516"/>
    </source>
</evidence>
<organism evidence="1 2">
    <name type="scientific">Roseomonas acroporae</name>
    <dbReference type="NCBI Taxonomy" id="2937791"/>
    <lineage>
        <taxon>Bacteria</taxon>
        <taxon>Pseudomonadati</taxon>
        <taxon>Pseudomonadota</taxon>
        <taxon>Alphaproteobacteria</taxon>
        <taxon>Acetobacterales</taxon>
        <taxon>Roseomonadaceae</taxon>
        <taxon>Roseomonas</taxon>
    </lineage>
</organism>
<dbReference type="AlphaFoldDB" id="A0A9X2BVA5"/>
<reference evidence="1" key="1">
    <citation type="submission" date="2022-04" db="EMBL/GenBank/DDBJ databases">
        <title>Roseomonas acroporae sp. nov., isolated from coral Acropora digitifera.</title>
        <authorList>
            <person name="Sun H."/>
        </authorList>
    </citation>
    <scope>NUCLEOTIDE SEQUENCE</scope>
    <source>
        <strain evidence="1">NAR14</strain>
    </source>
</reference>
<dbReference type="Pfam" id="PF13489">
    <property type="entry name" value="Methyltransf_23"/>
    <property type="match status" value="1"/>
</dbReference>
<accession>A0A9X2BVA5</accession>
<proteinExistence type="predicted"/>
<dbReference type="Proteomes" id="UP001139516">
    <property type="component" value="Unassembled WGS sequence"/>
</dbReference>
<dbReference type="InterPro" id="IPR029063">
    <property type="entry name" value="SAM-dependent_MTases_sf"/>
</dbReference>
<name>A0A9X2BVA5_9PROT</name>
<gene>
    <name evidence="1" type="ORF">M0638_18975</name>
</gene>
<keyword evidence="2" id="KW-1185">Reference proteome</keyword>
<sequence length="238" mass="26137">MDLRESDILGDAIGAHWYYRAKYAALARLTADLSPGSLLDVGAGSGFFARQLLRHTALAEAVCVDPNYPDDHDEQEAGKPIRFRRQVGRSEAGLLLMMDVLEHVPDDVGLAAEYFAKLPAGARCVVTVPAFEWLWSGHDVFLGHERRYTLKQIEDVLRRAGFVVERGAYYFASILPLVAGVRLGGKVLGKDEAAPKSSLRQHGALSNAALEAVCRAELPWFPYNRAGGLSAFVRARKD</sequence>
<dbReference type="EMBL" id="JALPRX010000086">
    <property type="protein sequence ID" value="MCK8786463.1"/>
    <property type="molecule type" value="Genomic_DNA"/>
</dbReference>
<comment type="caution">
    <text evidence="1">The sequence shown here is derived from an EMBL/GenBank/DDBJ whole genome shotgun (WGS) entry which is preliminary data.</text>
</comment>